<keyword evidence="3 5" id="KW-1133">Transmembrane helix</keyword>
<feature type="transmembrane region" description="Helical" evidence="5">
    <location>
        <begin position="389"/>
        <end position="410"/>
    </location>
</feature>
<evidence type="ECO:0000256" key="1">
    <source>
        <dbReference type="ARBA" id="ARBA00004370"/>
    </source>
</evidence>
<feature type="transmembrane region" description="Helical" evidence="5">
    <location>
        <begin position="482"/>
        <end position="500"/>
    </location>
</feature>
<dbReference type="InterPro" id="IPR017452">
    <property type="entry name" value="GPCR_Rhodpsn_7TM"/>
</dbReference>
<reference evidence="7" key="1">
    <citation type="submission" date="2023-06" db="EMBL/GenBank/DDBJ databases">
        <title>Genomic analysis of the entomopathogenic nematode Steinernema hermaphroditum.</title>
        <authorList>
            <person name="Schwarz E.M."/>
            <person name="Heppert J.K."/>
            <person name="Baniya A."/>
            <person name="Schwartz H.T."/>
            <person name="Tan C.-H."/>
            <person name="Antoshechkin I."/>
            <person name="Sternberg P.W."/>
            <person name="Goodrich-Blair H."/>
            <person name="Dillman A.R."/>
        </authorList>
    </citation>
    <scope>NUCLEOTIDE SEQUENCE</scope>
    <source>
        <strain evidence="7">PS9179</strain>
        <tissue evidence="7">Whole animal</tissue>
    </source>
</reference>
<sequence>MDDKFLTALGRICIAVVCLPLHIIIIWLFNTKQEYKKHTAFKIMTFLGVADSLHLIAQLMTASMVIWHLHTHPIFERISGALVLSTWDGMVGMIFVLALNRVVMVTQLSMTVSGQKTFFFALSSVIWVSYISIVGLHLTEQGAVEFAIQHGCYNYRNTPLNQYLKRFEVYGILLLLSLSLLCYFGIVVWIAFVKNIRSQHVRIEKREMRILAQGAVVFVYMSLLRCVWAFGSSWYRNQPVVVVVLALLSCFIGGINPLLYLCFNRASIRTMCDDKCATGIFRITISACFLPLQLILIWIFTTRKEYRKYVAFKIMTGLGIIDVLHLTGQFMAGCMIVFKLDVGAVYERVTGCLLMSMWCGMTGMNFVLATNRVIVLTQTKIRIIRAETLFYVLSGIAWSTYVSVICIHLTDEAAIDYKLHYKSSFGYRDTTLNSYMMSIESGWILTTLLLSFVCYIGIVLWLLFNKKLNVQHVKIERRELRILAQAIIVFAYMGANRSIWQFALRLVISAAIYTDIMVVLSCMIGMVNPLIYLYFNSGVRNQVLTFVGLKAMASSESSTIRVVTVKSLHRISF</sequence>
<feature type="transmembrane region" description="Helical" evidence="5">
    <location>
        <begin position="348"/>
        <end position="368"/>
    </location>
</feature>
<keyword evidence="8" id="KW-1185">Reference proteome</keyword>
<accession>A0AA39LLS6</accession>
<feature type="transmembrane region" description="Helical" evidence="5">
    <location>
        <begin position="78"/>
        <end position="98"/>
    </location>
</feature>
<dbReference type="Proteomes" id="UP001175271">
    <property type="component" value="Unassembled WGS sequence"/>
</dbReference>
<evidence type="ECO:0000259" key="6">
    <source>
        <dbReference type="PROSITE" id="PS50262"/>
    </source>
</evidence>
<dbReference type="AlphaFoldDB" id="A0AA39LLS6"/>
<evidence type="ECO:0000313" key="7">
    <source>
        <dbReference type="EMBL" id="KAK0402406.1"/>
    </source>
</evidence>
<dbReference type="Pfam" id="PF10321">
    <property type="entry name" value="7TM_GPCR_Srt"/>
    <property type="match status" value="1"/>
</dbReference>
<dbReference type="Gene3D" id="1.20.1070.10">
    <property type="entry name" value="Rhodopsin 7-helix transmembrane proteins"/>
    <property type="match status" value="2"/>
</dbReference>
<organism evidence="7 8">
    <name type="scientific">Steinernema hermaphroditum</name>
    <dbReference type="NCBI Taxonomy" id="289476"/>
    <lineage>
        <taxon>Eukaryota</taxon>
        <taxon>Metazoa</taxon>
        <taxon>Ecdysozoa</taxon>
        <taxon>Nematoda</taxon>
        <taxon>Chromadorea</taxon>
        <taxon>Rhabditida</taxon>
        <taxon>Tylenchina</taxon>
        <taxon>Panagrolaimomorpha</taxon>
        <taxon>Strongyloidoidea</taxon>
        <taxon>Steinernematidae</taxon>
        <taxon>Steinernema</taxon>
    </lineage>
</organism>
<dbReference type="InterPro" id="IPR019425">
    <property type="entry name" value="7TM_GPCR_serpentine_rcpt_Srt"/>
</dbReference>
<evidence type="ECO:0000256" key="3">
    <source>
        <dbReference type="ARBA" id="ARBA00022989"/>
    </source>
</evidence>
<keyword evidence="2 5" id="KW-0812">Transmembrane</keyword>
<feature type="transmembrane region" description="Helical" evidence="5">
    <location>
        <begin position="169"/>
        <end position="193"/>
    </location>
</feature>
<feature type="domain" description="G-protein coupled receptors family 1 profile" evidence="6">
    <location>
        <begin position="21"/>
        <end position="260"/>
    </location>
</feature>
<evidence type="ECO:0000256" key="4">
    <source>
        <dbReference type="ARBA" id="ARBA00023136"/>
    </source>
</evidence>
<feature type="transmembrane region" description="Helical" evidence="5">
    <location>
        <begin position="41"/>
        <end position="66"/>
    </location>
</feature>
<feature type="transmembrane region" description="Helical" evidence="5">
    <location>
        <begin position="506"/>
        <end position="535"/>
    </location>
</feature>
<evidence type="ECO:0000256" key="5">
    <source>
        <dbReference type="SAM" id="Phobius"/>
    </source>
</evidence>
<dbReference type="EMBL" id="JAUCMV010000004">
    <property type="protein sequence ID" value="KAK0402406.1"/>
    <property type="molecule type" value="Genomic_DNA"/>
</dbReference>
<dbReference type="SUPFAM" id="SSF81321">
    <property type="entry name" value="Family A G protein-coupled receptor-like"/>
    <property type="match status" value="2"/>
</dbReference>
<comment type="subcellular location">
    <subcellularLocation>
        <location evidence="1">Membrane</location>
    </subcellularLocation>
</comment>
<protein>
    <recommendedName>
        <fullName evidence="6">G-protein coupled receptors family 1 profile domain-containing protein</fullName>
    </recommendedName>
</protein>
<dbReference type="GO" id="GO:0016020">
    <property type="term" value="C:membrane"/>
    <property type="evidence" value="ECO:0007669"/>
    <property type="project" value="UniProtKB-SubCell"/>
</dbReference>
<feature type="transmembrane region" description="Helical" evidence="5">
    <location>
        <begin position="214"/>
        <end position="234"/>
    </location>
</feature>
<dbReference type="PANTHER" id="PTHR23021:SF26">
    <property type="entry name" value="SERPENTINE RECEPTOR, CLASS T"/>
    <property type="match status" value="1"/>
</dbReference>
<feature type="transmembrane region" description="Helical" evidence="5">
    <location>
        <begin position="6"/>
        <end position="29"/>
    </location>
</feature>
<evidence type="ECO:0000313" key="8">
    <source>
        <dbReference type="Proteomes" id="UP001175271"/>
    </source>
</evidence>
<name>A0AA39LLS6_9BILA</name>
<feature type="transmembrane region" description="Helical" evidence="5">
    <location>
        <begin position="240"/>
        <end position="259"/>
    </location>
</feature>
<evidence type="ECO:0000256" key="2">
    <source>
        <dbReference type="ARBA" id="ARBA00022692"/>
    </source>
</evidence>
<feature type="transmembrane region" description="Helical" evidence="5">
    <location>
        <begin position="118"/>
        <end position="138"/>
    </location>
</feature>
<feature type="transmembrane region" description="Helical" evidence="5">
    <location>
        <begin position="280"/>
        <end position="300"/>
    </location>
</feature>
<feature type="transmembrane region" description="Helical" evidence="5">
    <location>
        <begin position="442"/>
        <end position="462"/>
    </location>
</feature>
<dbReference type="PANTHER" id="PTHR23021">
    <property type="entry name" value="SERPENTINE RECEPTOR, CLASS T"/>
    <property type="match status" value="1"/>
</dbReference>
<proteinExistence type="predicted"/>
<keyword evidence="4 5" id="KW-0472">Membrane</keyword>
<gene>
    <name evidence="7" type="ORF">QR680_016317</name>
</gene>
<dbReference type="PROSITE" id="PS50262">
    <property type="entry name" value="G_PROTEIN_RECEP_F1_2"/>
    <property type="match status" value="1"/>
</dbReference>
<comment type="caution">
    <text evidence="7">The sequence shown here is derived from an EMBL/GenBank/DDBJ whole genome shotgun (WGS) entry which is preliminary data.</text>
</comment>